<sequence>MEMTASRAGSKHILHSKGLLSSSSPEGGFVDLLLLALASEAIFYTYSQTQFNLQETPNDLSLRASMVSIKMKLLIV</sequence>
<organism evidence="1">
    <name type="scientific">Lepeophtheirus salmonis</name>
    <name type="common">Salmon louse</name>
    <name type="synonym">Caligus salmonis</name>
    <dbReference type="NCBI Taxonomy" id="72036"/>
    <lineage>
        <taxon>Eukaryota</taxon>
        <taxon>Metazoa</taxon>
        <taxon>Ecdysozoa</taxon>
        <taxon>Arthropoda</taxon>
        <taxon>Crustacea</taxon>
        <taxon>Multicrustacea</taxon>
        <taxon>Hexanauplia</taxon>
        <taxon>Copepoda</taxon>
        <taxon>Siphonostomatoida</taxon>
        <taxon>Caligidae</taxon>
        <taxon>Lepeophtheirus</taxon>
    </lineage>
</organism>
<proteinExistence type="predicted"/>
<protein>
    <submittedName>
        <fullName evidence="1">Uncharacterized protein</fullName>
    </submittedName>
</protein>
<accession>A0A0K2VB72</accession>
<name>A0A0K2VB72_LEPSM</name>
<reference evidence="1" key="1">
    <citation type="submission" date="2014-05" db="EMBL/GenBank/DDBJ databases">
        <authorList>
            <person name="Chronopoulou M."/>
        </authorList>
    </citation>
    <scope>NUCLEOTIDE SEQUENCE</scope>
    <source>
        <tissue evidence="1">Whole organism</tissue>
    </source>
</reference>
<evidence type="ECO:0000313" key="1">
    <source>
        <dbReference type="EMBL" id="CDW47181.1"/>
    </source>
</evidence>
<dbReference type="AlphaFoldDB" id="A0A0K2VB72"/>
<dbReference type="EMBL" id="HACA01029820">
    <property type="protein sequence ID" value="CDW47181.1"/>
    <property type="molecule type" value="Transcribed_RNA"/>
</dbReference>